<protein>
    <submittedName>
        <fullName evidence="1">Sporulation protein YabP</fullName>
    </submittedName>
</protein>
<reference evidence="1 2" key="1">
    <citation type="submission" date="2015-09" db="EMBL/GenBank/DDBJ databases">
        <authorList>
            <consortium name="Pathogen Informatics"/>
        </authorList>
    </citation>
    <scope>NUCLEOTIDE SEQUENCE [LARGE SCALE GENOMIC DNA]</scope>
    <source>
        <strain evidence="1 2">2789STDY5608891</strain>
    </source>
</reference>
<evidence type="ECO:0000313" key="2">
    <source>
        <dbReference type="Proteomes" id="UP000095492"/>
    </source>
</evidence>
<dbReference type="Proteomes" id="UP000095492">
    <property type="component" value="Unassembled WGS sequence"/>
</dbReference>
<evidence type="ECO:0000313" key="1">
    <source>
        <dbReference type="EMBL" id="CUN21500.1"/>
    </source>
</evidence>
<dbReference type="AlphaFoldDB" id="A0A173V480"/>
<dbReference type="RefSeq" id="WP_021738006.1">
    <property type="nucleotide sequence ID" value="NZ_CABKSU010000021.1"/>
</dbReference>
<dbReference type="Gene3D" id="2.60.40.2000">
    <property type="match status" value="1"/>
</dbReference>
<dbReference type="InterPro" id="IPR022476">
    <property type="entry name" value="Spore_YabP/YqfC"/>
</dbReference>
<organism evidence="1 2">
    <name type="scientific">Eubacterium ramulus</name>
    <dbReference type="NCBI Taxonomy" id="39490"/>
    <lineage>
        <taxon>Bacteria</taxon>
        <taxon>Bacillati</taxon>
        <taxon>Bacillota</taxon>
        <taxon>Clostridia</taxon>
        <taxon>Eubacteriales</taxon>
        <taxon>Eubacteriaceae</taxon>
        <taxon>Eubacterium</taxon>
    </lineage>
</organism>
<dbReference type="NCBIfam" id="TIGR02892">
    <property type="entry name" value="spore_yabP"/>
    <property type="match status" value="1"/>
</dbReference>
<dbReference type="PIRSF" id="PIRSF011576">
    <property type="entry name" value="YabP"/>
    <property type="match status" value="1"/>
</dbReference>
<dbReference type="InterPro" id="IPR038705">
    <property type="entry name" value="YabP_sf"/>
</dbReference>
<dbReference type="STRING" id="39490.ERS852448_02467"/>
<proteinExistence type="predicted"/>
<gene>
    <name evidence="1" type="ORF">ERS852448_02467</name>
</gene>
<dbReference type="OrthoDB" id="9795125at2"/>
<dbReference type="GeneID" id="42785568"/>
<dbReference type="GO" id="GO:0030435">
    <property type="term" value="P:sporulation resulting in formation of a cellular spore"/>
    <property type="evidence" value="ECO:0007669"/>
    <property type="project" value="InterPro"/>
</dbReference>
<name>A0A173V480_EUBRA</name>
<sequence>MEERQASRQHRVILTNRGTCALNGISDILSFDVNEILLETEMGMLMIRGIDLHVNRLTLEKGEVDLSGKIDSIQYSDVNKGKGSQGESLLGRLFK</sequence>
<dbReference type="InterPro" id="IPR012504">
    <property type="entry name" value="Spore_YabP"/>
</dbReference>
<dbReference type="EMBL" id="CYYA01000020">
    <property type="protein sequence ID" value="CUN21500.1"/>
    <property type="molecule type" value="Genomic_DNA"/>
</dbReference>
<accession>A0A173V480</accession>
<dbReference type="Pfam" id="PF07873">
    <property type="entry name" value="YabP"/>
    <property type="match status" value="1"/>
</dbReference>